<dbReference type="GO" id="GO:0008233">
    <property type="term" value="F:peptidase activity"/>
    <property type="evidence" value="ECO:0007669"/>
    <property type="project" value="UniProtKB-KW"/>
</dbReference>
<keyword evidence="4 10" id="KW-0645">Protease</keyword>
<evidence type="ECO:0000313" key="14">
    <source>
        <dbReference type="EMBL" id="MFD1814749.1"/>
    </source>
</evidence>
<dbReference type="Proteomes" id="UP001597286">
    <property type="component" value="Unassembled WGS sequence"/>
</dbReference>
<dbReference type="InterPro" id="IPR015500">
    <property type="entry name" value="Peptidase_S8_subtilisin-rel"/>
</dbReference>
<dbReference type="InterPro" id="IPR023828">
    <property type="entry name" value="Peptidase_S8_Ser-AS"/>
</dbReference>
<evidence type="ECO:0000256" key="6">
    <source>
        <dbReference type="ARBA" id="ARBA00022801"/>
    </source>
</evidence>
<evidence type="ECO:0000256" key="11">
    <source>
        <dbReference type="RuleBase" id="RU003355"/>
    </source>
</evidence>
<evidence type="ECO:0000256" key="3">
    <source>
        <dbReference type="ARBA" id="ARBA00022475"/>
    </source>
</evidence>
<name>A0ABW4P931_9NOCA</name>
<dbReference type="Gene3D" id="3.40.50.200">
    <property type="entry name" value="Peptidase S8/S53 domain"/>
    <property type="match status" value="1"/>
</dbReference>
<dbReference type="PANTHER" id="PTHR43806:SF11">
    <property type="entry name" value="CEREVISIN-RELATED"/>
    <property type="match status" value="1"/>
</dbReference>
<evidence type="ECO:0000256" key="10">
    <source>
        <dbReference type="PROSITE-ProRule" id="PRU01240"/>
    </source>
</evidence>
<evidence type="ECO:0000256" key="7">
    <source>
        <dbReference type="ARBA" id="ARBA00022825"/>
    </source>
</evidence>
<feature type="active site" description="Charge relay system" evidence="10">
    <location>
        <position position="104"/>
    </location>
</feature>
<dbReference type="PROSITE" id="PS00138">
    <property type="entry name" value="SUBTILASE_SER"/>
    <property type="match status" value="1"/>
</dbReference>
<evidence type="ECO:0000256" key="4">
    <source>
        <dbReference type="ARBA" id="ARBA00022670"/>
    </source>
</evidence>
<dbReference type="PROSITE" id="PS51892">
    <property type="entry name" value="SUBTILASE"/>
    <property type="match status" value="1"/>
</dbReference>
<keyword evidence="15" id="KW-1185">Reference proteome</keyword>
<reference evidence="15" key="1">
    <citation type="journal article" date="2019" name="Int. J. Syst. Evol. Microbiol.">
        <title>The Global Catalogue of Microorganisms (GCM) 10K type strain sequencing project: providing services to taxonomists for standard genome sequencing and annotation.</title>
        <authorList>
            <consortium name="The Broad Institute Genomics Platform"/>
            <consortium name="The Broad Institute Genome Sequencing Center for Infectious Disease"/>
            <person name="Wu L."/>
            <person name="Ma J."/>
        </authorList>
    </citation>
    <scope>NUCLEOTIDE SEQUENCE [LARGE SCALE GENOMIC DNA]</scope>
    <source>
        <strain evidence="15">DT72</strain>
    </source>
</reference>
<protein>
    <submittedName>
        <fullName evidence="14">Type VII secretion-associated serine protease mycosin</fullName>
    </submittedName>
</protein>
<dbReference type="InterPro" id="IPR022398">
    <property type="entry name" value="Peptidase_S8_His-AS"/>
</dbReference>
<dbReference type="InterPro" id="IPR050131">
    <property type="entry name" value="Peptidase_S8_subtilisin-like"/>
</dbReference>
<organism evidence="14 15">
    <name type="scientific">Rhodococcus gannanensis</name>
    <dbReference type="NCBI Taxonomy" id="1960308"/>
    <lineage>
        <taxon>Bacteria</taxon>
        <taxon>Bacillati</taxon>
        <taxon>Actinomycetota</taxon>
        <taxon>Actinomycetes</taxon>
        <taxon>Mycobacteriales</taxon>
        <taxon>Nocardiaceae</taxon>
        <taxon>Rhodococcus</taxon>
    </lineage>
</organism>
<gene>
    <name evidence="14" type="primary">mycP</name>
    <name evidence="14" type="ORF">ACFSJG_21235</name>
</gene>
<evidence type="ECO:0000256" key="8">
    <source>
        <dbReference type="ARBA" id="ARBA00022989"/>
    </source>
</evidence>
<evidence type="ECO:0000256" key="9">
    <source>
        <dbReference type="ARBA" id="ARBA00023136"/>
    </source>
</evidence>
<comment type="caution">
    <text evidence="14">The sequence shown here is derived from an EMBL/GenBank/DDBJ whole genome shotgun (WGS) entry which is preliminary data.</text>
</comment>
<keyword evidence="5 12" id="KW-0812">Transmembrane</keyword>
<evidence type="ECO:0000256" key="12">
    <source>
        <dbReference type="SAM" id="Phobius"/>
    </source>
</evidence>
<keyword evidence="8 12" id="KW-1133">Transmembrane helix</keyword>
<evidence type="ECO:0000259" key="13">
    <source>
        <dbReference type="Pfam" id="PF00082"/>
    </source>
</evidence>
<dbReference type="PROSITE" id="PS00137">
    <property type="entry name" value="SUBTILASE_HIS"/>
    <property type="match status" value="1"/>
</dbReference>
<dbReference type="EMBL" id="JBHUFB010000020">
    <property type="protein sequence ID" value="MFD1814749.1"/>
    <property type="molecule type" value="Genomic_DNA"/>
</dbReference>
<feature type="transmembrane region" description="Helical" evidence="12">
    <location>
        <begin position="431"/>
        <end position="455"/>
    </location>
</feature>
<comment type="subcellular location">
    <subcellularLocation>
        <location evidence="1">Cell membrane</location>
        <topology evidence="1">Single-pass membrane protein</topology>
    </subcellularLocation>
</comment>
<dbReference type="RefSeq" id="WP_378487241.1">
    <property type="nucleotide sequence ID" value="NZ_JBHUFB010000020.1"/>
</dbReference>
<evidence type="ECO:0000256" key="2">
    <source>
        <dbReference type="ARBA" id="ARBA00011073"/>
    </source>
</evidence>
<evidence type="ECO:0000313" key="15">
    <source>
        <dbReference type="Proteomes" id="UP001597286"/>
    </source>
</evidence>
<dbReference type="InterPro" id="IPR000209">
    <property type="entry name" value="Peptidase_S8/S53_dom"/>
</dbReference>
<keyword evidence="6 10" id="KW-0378">Hydrolase</keyword>
<evidence type="ECO:0000256" key="1">
    <source>
        <dbReference type="ARBA" id="ARBA00004162"/>
    </source>
</evidence>
<dbReference type="InterPro" id="IPR023834">
    <property type="entry name" value="T7SS_pept_S8A_mycosin"/>
</dbReference>
<dbReference type="Pfam" id="PF00082">
    <property type="entry name" value="Peptidase_S8"/>
    <property type="match status" value="1"/>
</dbReference>
<dbReference type="GO" id="GO:0006508">
    <property type="term" value="P:proteolysis"/>
    <property type="evidence" value="ECO:0007669"/>
    <property type="project" value="UniProtKB-KW"/>
</dbReference>
<accession>A0ABW4P931</accession>
<dbReference type="InterPro" id="IPR036852">
    <property type="entry name" value="Peptidase_S8/S53_dom_sf"/>
</dbReference>
<feature type="active site" description="Charge relay system" evidence="10">
    <location>
        <position position="135"/>
    </location>
</feature>
<dbReference type="PROSITE" id="PS00136">
    <property type="entry name" value="SUBTILASE_ASP"/>
    <property type="match status" value="1"/>
</dbReference>
<evidence type="ECO:0000256" key="5">
    <source>
        <dbReference type="ARBA" id="ARBA00022692"/>
    </source>
</evidence>
<comment type="similarity">
    <text evidence="2 10 11">Belongs to the peptidase S8 family.</text>
</comment>
<dbReference type="SUPFAM" id="SSF52743">
    <property type="entry name" value="Subtilisin-like"/>
    <property type="match status" value="1"/>
</dbReference>
<sequence length="479" mass="48856">MRANGAGRSDRPRRAAQALATGILAATLSSAIPATVLAVRPPSIDPGALPPGNLPPPPSELRDPCTPTAEVVDPLAIPGPQRSLDLESVWPLSTGAGQLVAVIDTGVERHPRLRGLEAGGDFVAPGDGTSDCDAHGTLVAGIIAAGRSGSTGFAGVAPDARILTIRQSSNIYRQVGPQRDEDGKNATGVGSLDTLASAIRLAADRNASVINISLVACMPARAGEHRALSAAIDYAARVHDAVIVAAAGNRENDCSDGNPRLDPARPQADPWDDVVTVVTPAWFDDQVLTVGSVDPDGSPSDFTVPGPWVDVAAPGTAITSLDPRRLEDAGLTDATGRGPVQGTSFAAPYVAGTAALIRARHPELSAAQVMARIEATAHAPAGDWDPFVGHGVVDPLAALTSTGPATPAEPPSVAVAIPAPSPPPDNRPRTVALGGAAVVGTLLVIGLVASTPLASGRVADLRWGRSLSSRRRRRSTRSA</sequence>
<keyword evidence="9 12" id="KW-0472">Membrane</keyword>
<feature type="domain" description="Peptidase S8/S53" evidence="13">
    <location>
        <begin position="95"/>
        <end position="391"/>
    </location>
</feature>
<dbReference type="PRINTS" id="PR00723">
    <property type="entry name" value="SUBTILISIN"/>
</dbReference>
<proteinExistence type="inferred from homology"/>
<keyword evidence="3" id="KW-1003">Cell membrane</keyword>
<dbReference type="NCBIfam" id="TIGR03921">
    <property type="entry name" value="T7SS_mycosin"/>
    <property type="match status" value="1"/>
</dbReference>
<dbReference type="InterPro" id="IPR023827">
    <property type="entry name" value="Peptidase_S8_Asp-AS"/>
</dbReference>
<dbReference type="PANTHER" id="PTHR43806">
    <property type="entry name" value="PEPTIDASE S8"/>
    <property type="match status" value="1"/>
</dbReference>
<feature type="active site" description="Charge relay system" evidence="10">
    <location>
        <position position="344"/>
    </location>
</feature>
<keyword evidence="7 10" id="KW-0720">Serine protease</keyword>